<dbReference type="PANTHER" id="PTHR46124:SF3">
    <property type="entry name" value="HYDROLASE"/>
    <property type="match status" value="1"/>
</dbReference>
<keyword evidence="2" id="KW-0378">Hydrolase</keyword>
<dbReference type="GO" id="GO:0046872">
    <property type="term" value="F:metal ion binding"/>
    <property type="evidence" value="ECO:0007669"/>
    <property type="project" value="UniProtKB-KW"/>
</dbReference>
<keyword evidence="1" id="KW-0479">Metal-binding</keyword>
<reference evidence="2 3" key="1">
    <citation type="submission" date="2018-12" db="EMBL/GenBank/DDBJ databases">
        <title>The Draft Genome Sequence of the Soil Bacterium Pedobacter tournemirensis R1.</title>
        <authorList>
            <person name="He J."/>
        </authorList>
    </citation>
    <scope>NUCLEOTIDE SEQUENCE [LARGE SCALE GENOMIC DNA]</scope>
    <source>
        <strain evidence="2 3">R1</strain>
    </source>
</reference>
<proteinExistence type="predicted"/>
<feature type="binding site" evidence="1">
    <location>
        <position position="137"/>
    </location>
    <ligand>
        <name>a divalent metal cation</name>
        <dbReference type="ChEBI" id="CHEBI:60240"/>
        <label>2</label>
    </ligand>
</feature>
<dbReference type="Gene3D" id="3.20.20.140">
    <property type="entry name" value="Metal-dependent hydrolases"/>
    <property type="match status" value="1"/>
</dbReference>
<feature type="binding site" evidence="1">
    <location>
        <position position="186"/>
    </location>
    <ligand>
        <name>a divalent metal cation</name>
        <dbReference type="ChEBI" id="CHEBI:60240"/>
        <label>1</label>
    </ligand>
</feature>
<feature type="binding site" evidence="1">
    <location>
        <position position="78"/>
    </location>
    <ligand>
        <name>a divalent metal cation</name>
        <dbReference type="ChEBI" id="CHEBI:60240"/>
        <label>1</label>
    </ligand>
</feature>
<protein>
    <submittedName>
        <fullName evidence="2">Hydrolase TatD</fullName>
    </submittedName>
</protein>
<evidence type="ECO:0000256" key="1">
    <source>
        <dbReference type="PIRSR" id="PIRSR005902-1"/>
    </source>
</evidence>
<organism evidence="2 3">
    <name type="scientific">Arcticibacter tournemirensis</name>
    <dbReference type="NCBI Taxonomy" id="699437"/>
    <lineage>
        <taxon>Bacteria</taxon>
        <taxon>Pseudomonadati</taxon>
        <taxon>Bacteroidota</taxon>
        <taxon>Sphingobacteriia</taxon>
        <taxon>Sphingobacteriales</taxon>
        <taxon>Sphingobacteriaceae</taxon>
        <taxon>Arcticibacter</taxon>
    </lineage>
</organism>
<dbReference type="EMBL" id="RXOC01000004">
    <property type="protein sequence ID" value="RXF70391.1"/>
    <property type="molecule type" value="Genomic_DNA"/>
</dbReference>
<dbReference type="PIRSF" id="PIRSF005902">
    <property type="entry name" value="DNase_TatD"/>
    <property type="match status" value="1"/>
</dbReference>
<dbReference type="PANTHER" id="PTHR46124">
    <property type="entry name" value="D-AMINOACYL-TRNA DEACYLASE"/>
    <property type="match status" value="1"/>
</dbReference>
<comment type="caution">
    <text evidence="2">The sequence shown here is derived from an EMBL/GenBank/DDBJ whole genome shotgun (WGS) entry which is preliminary data.</text>
</comment>
<accession>A0A4Q0MAV1</accession>
<dbReference type="GO" id="GO:0005829">
    <property type="term" value="C:cytosol"/>
    <property type="evidence" value="ECO:0007669"/>
    <property type="project" value="TreeGrafter"/>
</dbReference>
<dbReference type="RefSeq" id="WP_128768697.1">
    <property type="nucleotide sequence ID" value="NZ_RXOC01000004.1"/>
</dbReference>
<dbReference type="InterPro" id="IPR032466">
    <property type="entry name" value="Metal_Hydrolase"/>
</dbReference>
<evidence type="ECO:0000313" key="2">
    <source>
        <dbReference type="EMBL" id="RXF70391.1"/>
    </source>
</evidence>
<dbReference type="AlphaFoldDB" id="A0A4Q0MAV1"/>
<dbReference type="GO" id="GO:0016788">
    <property type="term" value="F:hydrolase activity, acting on ester bonds"/>
    <property type="evidence" value="ECO:0007669"/>
    <property type="project" value="InterPro"/>
</dbReference>
<feature type="binding site" evidence="1">
    <location>
        <position position="113"/>
    </location>
    <ligand>
        <name>a divalent metal cation</name>
        <dbReference type="ChEBI" id="CHEBI:60240"/>
        <label>2</label>
    </ligand>
</feature>
<dbReference type="InterPro" id="IPR001130">
    <property type="entry name" value="TatD-like"/>
</dbReference>
<sequence length="225" mass="25441">MFLNLHSHYDLEPAGGRVIANVIIPCIGQEEEVLLADYAGKWVSAGIHPWYIDELNYSLQFHATVEFAGKEAVKMIGECGLDRLRGPSLDLQQRVFEDQIHLAEKLKKPVIIHCVKCFSELLMVKKKLNPTVPLVVHGFNNKADVARELIRHNFYLSFGAALLLDGSNAQKVLSLIPENRIFLETDDRDIPVEKIYEKAALLKNVSVNQLKEIIFANYQSLGNKF</sequence>
<dbReference type="Proteomes" id="UP000290848">
    <property type="component" value="Unassembled WGS sequence"/>
</dbReference>
<gene>
    <name evidence="2" type="ORF">EKH83_06990</name>
</gene>
<evidence type="ECO:0000313" key="3">
    <source>
        <dbReference type="Proteomes" id="UP000290848"/>
    </source>
</evidence>
<name>A0A4Q0MAV1_9SPHI</name>
<dbReference type="Pfam" id="PF01026">
    <property type="entry name" value="TatD_DNase"/>
    <property type="match status" value="1"/>
</dbReference>
<dbReference type="SUPFAM" id="SSF51556">
    <property type="entry name" value="Metallo-dependent hydrolases"/>
    <property type="match status" value="1"/>
</dbReference>